<dbReference type="InterPro" id="IPR006963">
    <property type="entry name" value="Mopterin_OxRdtase_4Fe-4S_dom"/>
</dbReference>
<dbReference type="SMART" id="SM00926">
    <property type="entry name" value="Molybdop_Fe4S4"/>
    <property type="match status" value="1"/>
</dbReference>
<evidence type="ECO:0000256" key="5">
    <source>
        <dbReference type="ARBA" id="ARBA00022505"/>
    </source>
</evidence>
<keyword evidence="9" id="KW-0408">Iron</keyword>
<dbReference type="GO" id="GO:0046872">
    <property type="term" value="F:metal ion binding"/>
    <property type="evidence" value="ECO:0007669"/>
    <property type="project" value="UniProtKB-KW"/>
</dbReference>
<evidence type="ECO:0000256" key="10">
    <source>
        <dbReference type="ARBA" id="ARBA00023014"/>
    </source>
</evidence>
<dbReference type="SUPFAM" id="SSF53706">
    <property type="entry name" value="Formate dehydrogenase/DMSO reductase, domains 1-3"/>
    <property type="match status" value="1"/>
</dbReference>
<dbReference type="Proteomes" id="UP000321272">
    <property type="component" value="Chromosome"/>
</dbReference>
<dbReference type="InterPro" id="IPR006655">
    <property type="entry name" value="Mopterin_OxRdtase_prok_CS"/>
</dbReference>
<organism evidence="12 13">
    <name type="scientific">Pistricoccus aurantiacus</name>
    <dbReference type="NCBI Taxonomy" id="1883414"/>
    <lineage>
        <taxon>Bacteria</taxon>
        <taxon>Pseudomonadati</taxon>
        <taxon>Pseudomonadota</taxon>
        <taxon>Gammaproteobacteria</taxon>
        <taxon>Oceanospirillales</taxon>
        <taxon>Halomonadaceae</taxon>
        <taxon>Pistricoccus</taxon>
    </lineage>
</organism>
<evidence type="ECO:0000256" key="2">
    <source>
        <dbReference type="ARBA" id="ARBA00001966"/>
    </source>
</evidence>
<dbReference type="GO" id="GO:0016491">
    <property type="term" value="F:oxidoreductase activity"/>
    <property type="evidence" value="ECO:0007669"/>
    <property type="project" value="UniProtKB-KW"/>
</dbReference>
<keyword evidence="6" id="KW-0479">Metal-binding</keyword>
<dbReference type="PANTHER" id="PTHR43742">
    <property type="entry name" value="TRIMETHYLAMINE-N-OXIDE REDUCTASE"/>
    <property type="match status" value="1"/>
</dbReference>
<dbReference type="RefSeq" id="WP_147182749.1">
    <property type="nucleotide sequence ID" value="NZ_CP042382.1"/>
</dbReference>
<dbReference type="PROSITE" id="PS51669">
    <property type="entry name" value="4FE4S_MOW_BIS_MGD"/>
    <property type="match status" value="1"/>
</dbReference>
<evidence type="ECO:0000256" key="3">
    <source>
        <dbReference type="ARBA" id="ARBA00010312"/>
    </source>
</evidence>
<gene>
    <name evidence="12" type="primary">ttrA</name>
    <name evidence="12" type="ORF">FGL86_00425</name>
</gene>
<keyword evidence="7" id="KW-0732">Signal</keyword>
<dbReference type="CDD" id="cd02780">
    <property type="entry name" value="MopB_CT_Tetrathionate_Arsenate-R"/>
    <property type="match status" value="1"/>
</dbReference>
<dbReference type="Gene3D" id="3.40.228.10">
    <property type="entry name" value="Dimethylsulfoxide Reductase, domain 2"/>
    <property type="match status" value="1"/>
</dbReference>
<keyword evidence="5" id="KW-0500">Molybdenum</keyword>
<dbReference type="InterPro" id="IPR006657">
    <property type="entry name" value="MoPterin_dinucl-bd_dom"/>
</dbReference>
<dbReference type="Gene3D" id="3.40.50.740">
    <property type="match status" value="1"/>
</dbReference>
<dbReference type="PROSITE" id="PS00551">
    <property type="entry name" value="MOLYBDOPTERIN_PROK_1"/>
    <property type="match status" value="1"/>
</dbReference>
<evidence type="ECO:0000259" key="11">
    <source>
        <dbReference type="PROSITE" id="PS51669"/>
    </source>
</evidence>
<proteinExistence type="inferred from homology"/>
<dbReference type="InterPro" id="IPR041929">
    <property type="entry name" value="Tetrathionate-R_A_N"/>
</dbReference>
<dbReference type="OrthoDB" id="9815647at2"/>
<dbReference type="EMBL" id="CP042382">
    <property type="protein sequence ID" value="QEA37681.1"/>
    <property type="molecule type" value="Genomic_DNA"/>
</dbReference>
<accession>A0A5B8SN48</accession>
<dbReference type="InterPro" id="IPR037946">
    <property type="entry name" value="MopB_CT_Tetrathionate"/>
</dbReference>
<dbReference type="InterPro" id="IPR006311">
    <property type="entry name" value="TAT_signal"/>
</dbReference>
<dbReference type="SUPFAM" id="SSF50692">
    <property type="entry name" value="ADC-like"/>
    <property type="match status" value="1"/>
</dbReference>
<reference evidence="12 13" key="1">
    <citation type="submission" date="2019-06" db="EMBL/GenBank/DDBJ databases">
        <title>Genome analyses of bacteria isolated from kimchi.</title>
        <authorList>
            <person name="Lee S."/>
            <person name="Ahn S."/>
            <person name="Roh S."/>
        </authorList>
    </citation>
    <scope>NUCLEOTIDE SEQUENCE [LARGE SCALE GENOMIC DNA]</scope>
    <source>
        <strain evidence="12 13">CBA4606</strain>
    </source>
</reference>
<comment type="similarity">
    <text evidence="3">Belongs to the prokaryotic molybdopterin-containing oxidoreductase family.</text>
</comment>
<dbReference type="PROSITE" id="PS00932">
    <property type="entry name" value="MOLYBDOPTERIN_PROK_3"/>
    <property type="match status" value="1"/>
</dbReference>
<comment type="cofactor">
    <cofactor evidence="1">
        <name>Mo-bis(molybdopterin guanine dinucleotide)</name>
        <dbReference type="ChEBI" id="CHEBI:60539"/>
    </cofactor>
</comment>
<dbReference type="InterPro" id="IPR050612">
    <property type="entry name" value="Prok_Mopterin_Oxidored"/>
</dbReference>
<comment type="cofactor">
    <cofactor evidence="2">
        <name>[4Fe-4S] cluster</name>
        <dbReference type="ChEBI" id="CHEBI:49883"/>
    </cofactor>
</comment>
<evidence type="ECO:0000256" key="1">
    <source>
        <dbReference type="ARBA" id="ARBA00001942"/>
    </source>
</evidence>
<keyword evidence="4" id="KW-0004">4Fe-4S</keyword>
<dbReference type="InterPro" id="IPR009010">
    <property type="entry name" value="Asp_de-COase-like_dom_sf"/>
</dbReference>
<evidence type="ECO:0000256" key="6">
    <source>
        <dbReference type="ARBA" id="ARBA00022723"/>
    </source>
</evidence>
<feature type="domain" description="4Fe-4S Mo/W bis-MGD-type" evidence="11">
    <location>
        <begin position="72"/>
        <end position="158"/>
    </location>
</feature>
<evidence type="ECO:0000313" key="13">
    <source>
        <dbReference type="Proteomes" id="UP000321272"/>
    </source>
</evidence>
<dbReference type="AlphaFoldDB" id="A0A5B8SN48"/>
<evidence type="ECO:0000256" key="7">
    <source>
        <dbReference type="ARBA" id="ARBA00022729"/>
    </source>
</evidence>
<keyword evidence="8" id="KW-0560">Oxidoreductase</keyword>
<evidence type="ECO:0000256" key="4">
    <source>
        <dbReference type="ARBA" id="ARBA00022485"/>
    </source>
</evidence>
<dbReference type="Gene3D" id="2.40.40.20">
    <property type="match status" value="1"/>
</dbReference>
<protein>
    <submittedName>
        <fullName evidence="12">Tetrathionate reductase subunit TtrA</fullName>
    </submittedName>
</protein>
<dbReference type="GO" id="GO:0051539">
    <property type="term" value="F:4 iron, 4 sulfur cluster binding"/>
    <property type="evidence" value="ECO:0007669"/>
    <property type="project" value="UniProtKB-KW"/>
</dbReference>
<dbReference type="CDD" id="cd02758">
    <property type="entry name" value="MopB_Tetrathionate-Ra"/>
    <property type="match status" value="1"/>
</dbReference>
<evidence type="ECO:0000256" key="9">
    <source>
        <dbReference type="ARBA" id="ARBA00023004"/>
    </source>
</evidence>
<dbReference type="GO" id="GO:0043546">
    <property type="term" value="F:molybdopterin cofactor binding"/>
    <property type="evidence" value="ECO:0007669"/>
    <property type="project" value="InterPro"/>
</dbReference>
<dbReference type="KEGG" id="paur:FGL86_00425"/>
<keyword evidence="13" id="KW-1185">Reference proteome</keyword>
<dbReference type="Pfam" id="PF00384">
    <property type="entry name" value="Molybdopterin"/>
    <property type="match status" value="1"/>
</dbReference>
<dbReference type="InterPro" id="IPR027467">
    <property type="entry name" value="MopterinOxRdtase_cofactor_BS"/>
</dbReference>
<keyword evidence="10" id="KW-0411">Iron-sulfur</keyword>
<dbReference type="Gene3D" id="3.30.200.210">
    <property type="match status" value="1"/>
</dbReference>
<dbReference type="InterPro" id="IPR006656">
    <property type="entry name" value="Mopterin_OxRdtase"/>
</dbReference>
<name>A0A5B8SN48_9GAMM</name>
<dbReference type="PANTHER" id="PTHR43742:SF9">
    <property type="entry name" value="TETRATHIONATE REDUCTASE SUBUNIT A"/>
    <property type="match status" value="1"/>
</dbReference>
<sequence length="1030" mass="112142">MDKSRRRLLKGAVAAGGAATFAAGYSGPLIKMGKGVTGSAGETPRHNIYGDALAPEYSVDAKSGELTLNPDQRTAFTICYGCTTQCGVRVRVDNNTDEVLRVIGNPYHPLSSEPHLPMKTPVAEALKQVSGYQEQGLAGRSTACARGNAMMAQITSPFRITDCLKRVGERGSHRWEKISFEKLIEEVCEGGDLFGEGQVDGLRAIHNHDELIDPDNPEYGPKANQLLMMEATDYGRSALLKRFGFNAFGTRNYGHHGSYCGLAFRMGSGSLMNDLDKNAHVKPDYVNAKFALFIGTAPSQAGNPFKRQGRLLAEARSLGKLDYIVVDPALNATASHASLDRSRWIPILPGTDSAFAMALIQWLLENEAYAADYLAIPDQKAAEAAGELGHTNATHLVIETEEHPRRGHFLRRSDLGEVEADSEEDELLVVDSQGQLARASHTDKASLFVDRTVQTPQGEVQVKSSLTKLKDAAGEHSLQEYAEHCGIPPSQIKHIAERFAAYGRDAVADCHGGMMSSNGFYAAYGIQMLNLLAGNMNRQGGSAHGGGKFNGMSDGPRYDLESFPNMRKPQGVFVSRSRFAYEDTSEYKRKVAAGENPYPAKAPWRSLAPPILTEQLASALDGYPYPIKAVIGCMANPFYGQAGIEPLIIDKFKDPKHLGLYVAVDGFINETNRYADYIVPDSVMYEVWGFTGAWSGVLSKMTTACWPIVEPRQQKTEDGEPVSMDSFFIAVAKRLGLPGFGDNAIPGADGKVYPLDRAEDYYLRAAANIAFMNEPLPAASESDILHGGVQPLLSKLERTLPAAERGPVAYLYSRGGRFQDHDEVYVKNDKLGNAWTKPLCVYNEQVGTAIDSQNGRPYIGTPCLRLPQLSDGRGLREVFSESDWPLLAFSYKSNIMNSYAIGLERLRMIKPYNPVLMHTEDAKARGISHGDTVRISSPGGEVIGLALVSEGVMKGALGIEHSYGHTELGGSEHVIDGEAMESLEWVRAGVNINDLGFADPTRKVMGTWLEGVSGASIRQGLPIQVERMEA</sequence>
<dbReference type="Pfam" id="PF01568">
    <property type="entry name" value="Molydop_binding"/>
    <property type="match status" value="1"/>
</dbReference>
<evidence type="ECO:0000256" key="8">
    <source>
        <dbReference type="ARBA" id="ARBA00023002"/>
    </source>
</evidence>
<evidence type="ECO:0000313" key="12">
    <source>
        <dbReference type="EMBL" id="QEA37681.1"/>
    </source>
</evidence>
<dbReference type="PROSITE" id="PS51318">
    <property type="entry name" value="TAT"/>
    <property type="match status" value="1"/>
</dbReference>